<proteinExistence type="predicted"/>
<keyword evidence="1" id="KW-0812">Transmembrane</keyword>
<keyword evidence="3" id="KW-1185">Reference proteome</keyword>
<keyword evidence="1" id="KW-1133">Transmembrane helix</keyword>
<reference evidence="2 3" key="1">
    <citation type="submission" date="2019-03" db="EMBL/GenBank/DDBJ databases">
        <title>Genomic Encyclopedia of Type Strains, Phase IV (KMG-IV): sequencing the most valuable type-strain genomes for metagenomic binning, comparative biology and taxonomic classification.</title>
        <authorList>
            <person name="Goeker M."/>
        </authorList>
    </citation>
    <scope>NUCLEOTIDE SEQUENCE [LARGE SCALE GENOMIC DNA]</scope>
    <source>
        <strain evidence="2 3">DSM 45765</strain>
    </source>
</reference>
<feature type="transmembrane region" description="Helical" evidence="1">
    <location>
        <begin position="21"/>
        <end position="40"/>
    </location>
</feature>
<dbReference type="RefSeq" id="WP_243658940.1">
    <property type="nucleotide sequence ID" value="NZ_SLXQ01000004.1"/>
</dbReference>
<dbReference type="EMBL" id="SLXQ01000004">
    <property type="protein sequence ID" value="TCP53625.1"/>
    <property type="molecule type" value="Genomic_DNA"/>
</dbReference>
<name>A0A4R2R2G4_9PSEU</name>
<evidence type="ECO:0000256" key="1">
    <source>
        <dbReference type="SAM" id="Phobius"/>
    </source>
</evidence>
<evidence type="ECO:0000313" key="2">
    <source>
        <dbReference type="EMBL" id="TCP53625.1"/>
    </source>
</evidence>
<organism evidence="2 3">
    <name type="scientific">Tamaricihabitans halophyticus</name>
    <dbReference type="NCBI Taxonomy" id="1262583"/>
    <lineage>
        <taxon>Bacteria</taxon>
        <taxon>Bacillati</taxon>
        <taxon>Actinomycetota</taxon>
        <taxon>Actinomycetes</taxon>
        <taxon>Pseudonocardiales</taxon>
        <taxon>Pseudonocardiaceae</taxon>
        <taxon>Tamaricihabitans</taxon>
    </lineage>
</organism>
<sequence length="117" mass="12323">MGQRPAAGTVKPESKEGGFVFRLRFVLAVLFPAVFVMLPGGWLSSTVALATAVTATIAVTLLIGVTRDPVGPATGPIRTLEISLRERAKRAAFIRLRDPNAPGRARPRAPSAGFAVT</sequence>
<evidence type="ECO:0000313" key="3">
    <source>
        <dbReference type="Proteomes" id="UP000294911"/>
    </source>
</evidence>
<keyword evidence="1" id="KW-0472">Membrane</keyword>
<accession>A0A4R2R2G4</accession>
<feature type="transmembrane region" description="Helical" evidence="1">
    <location>
        <begin position="46"/>
        <end position="65"/>
    </location>
</feature>
<comment type="caution">
    <text evidence="2">The sequence shown here is derived from an EMBL/GenBank/DDBJ whole genome shotgun (WGS) entry which is preliminary data.</text>
</comment>
<dbReference type="AlphaFoldDB" id="A0A4R2R2G4"/>
<protein>
    <submittedName>
        <fullName evidence="2">Uncharacterized protein</fullName>
    </submittedName>
</protein>
<dbReference type="Pfam" id="PF19950">
    <property type="entry name" value="DUF6412"/>
    <property type="match status" value="1"/>
</dbReference>
<dbReference type="Proteomes" id="UP000294911">
    <property type="component" value="Unassembled WGS sequence"/>
</dbReference>
<gene>
    <name evidence="2" type="ORF">EV191_104192</name>
</gene>
<dbReference type="InterPro" id="IPR045635">
    <property type="entry name" value="DUF6412"/>
</dbReference>